<dbReference type="EMBL" id="UGOW01000001">
    <property type="protein sequence ID" value="STY16955.1"/>
    <property type="molecule type" value="Genomic_DNA"/>
</dbReference>
<name>A0A378KQV9_9GAMM</name>
<evidence type="ECO:0000313" key="2">
    <source>
        <dbReference type="EMBL" id="KTD54775.1"/>
    </source>
</evidence>
<evidence type="ECO:0000256" key="1">
    <source>
        <dbReference type="SAM" id="Phobius"/>
    </source>
</evidence>
<dbReference type="AlphaFoldDB" id="A0A378KQV9"/>
<dbReference type="RefSeq" id="WP_058472536.1">
    <property type="nucleotide sequence ID" value="NZ_CAAAIL010000014.1"/>
</dbReference>
<organism evidence="3 5">
    <name type="scientific">Legionella quateirensis</name>
    <dbReference type="NCBI Taxonomy" id="45072"/>
    <lineage>
        <taxon>Bacteria</taxon>
        <taxon>Pseudomonadati</taxon>
        <taxon>Pseudomonadota</taxon>
        <taxon>Gammaproteobacteria</taxon>
        <taxon>Legionellales</taxon>
        <taxon>Legionellaceae</taxon>
        <taxon>Legionella</taxon>
    </lineage>
</organism>
<dbReference type="Proteomes" id="UP000054639">
    <property type="component" value="Unassembled WGS sequence"/>
</dbReference>
<proteinExistence type="predicted"/>
<reference evidence="2 4" key="1">
    <citation type="submission" date="2015-11" db="EMBL/GenBank/DDBJ databases">
        <title>Genomic analysis of 38 Legionella species identifies large and diverse effector repertoires.</title>
        <authorList>
            <person name="Burstein D."/>
            <person name="Amaro F."/>
            <person name="Zusman T."/>
            <person name="Lifshitz Z."/>
            <person name="Cohen O."/>
            <person name="Gilbert J.A."/>
            <person name="Pupko T."/>
            <person name="Shuman H.A."/>
            <person name="Segal G."/>
        </authorList>
    </citation>
    <scope>NUCLEOTIDE SEQUENCE [LARGE SCALE GENOMIC DNA]</scope>
    <source>
        <strain evidence="2 4">ATCC 49507</strain>
    </source>
</reference>
<evidence type="ECO:0000313" key="4">
    <source>
        <dbReference type="Proteomes" id="UP000054639"/>
    </source>
</evidence>
<keyword evidence="1" id="KW-0812">Transmembrane</keyword>
<dbReference type="EMBL" id="LNYR01000002">
    <property type="protein sequence ID" value="KTD54775.1"/>
    <property type="molecule type" value="Genomic_DNA"/>
</dbReference>
<feature type="transmembrane region" description="Helical" evidence="1">
    <location>
        <begin position="61"/>
        <end position="85"/>
    </location>
</feature>
<dbReference type="OrthoDB" id="5648530at2"/>
<accession>A0A378KQV9</accession>
<feature type="transmembrane region" description="Helical" evidence="1">
    <location>
        <begin position="36"/>
        <end position="55"/>
    </location>
</feature>
<evidence type="ECO:0000313" key="5">
    <source>
        <dbReference type="Proteomes" id="UP000254230"/>
    </source>
</evidence>
<reference evidence="3 5" key="2">
    <citation type="submission" date="2018-06" db="EMBL/GenBank/DDBJ databases">
        <authorList>
            <consortium name="Pathogen Informatics"/>
            <person name="Doyle S."/>
        </authorList>
    </citation>
    <scope>NUCLEOTIDE SEQUENCE [LARGE SCALE GENOMIC DNA]</scope>
    <source>
        <strain evidence="3 5">NCTC12376</strain>
    </source>
</reference>
<evidence type="ECO:0000313" key="3">
    <source>
        <dbReference type="EMBL" id="STY16955.1"/>
    </source>
</evidence>
<sequence>MSFRDFLTARSNYLIDWNRPGSLFFGRHRYSLQEKIERGFVITSTAVMGFLTWNASEQGGFLPFAFGASLGFLISHTITMSPLIYKRIKAQWSCNDLITQINQKITQQEPDFITLVQSVCDDVLKSTNSAGPSATWGRRKRLLETLLEWLNTEEKMDTVTETLKKTDIIDLLDKREINSSSANHFNKTA</sequence>
<protein>
    <submittedName>
        <fullName evidence="3">Uncharacterized protein</fullName>
    </submittedName>
</protein>
<gene>
    <name evidence="2" type="ORF">Lqua_0282</name>
    <name evidence="3" type="ORF">NCTC12376_00749</name>
</gene>
<dbReference type="Proteomes" id="UP000254230">
    <property type="component" value="Unassembled WGS sequence"/>
</dbReference>
<keyword evidence="1" id="KW-1133">Transmembrane helix</keyword>
<keyword evidence="4" id="KW-1185">Reference proteome</keyword>
<keyword evidence="1" id="KW-0472">Membrane</keyword>